<evidence type="ECO:0000256" key="3">
    <source>
        <dbReference type="ARBA" id="ARBA00022692"/>
    </source>
</evidence>
<dbReference type="FunFam" id="2.20.100.10:FF:000007">
    <property type="entry name" value="Thrombospondin 1"/>
    <property type="match status" value="2"/>
</dbReference>
<proteinExistence type="inferred from homology"/>
<evidence type="ECO:0000256" key="8">
    <source>
        <dbReference type="ARBA" id="ARBA00023157"/>
    </source>
</evidence>
<feature type="transmembrane region" description="Helical" evidence="13">
    <location>
        <begin position="2030"/>
        <end position="2052"/>
    </location>
</feature>
<dbReference type="SUPFAM" id="SSF82895">
    <property type="entry name" value="TSP-1 type 1 repeat"/>
    <property type="match status" value="10"/>
</dbReference>
<dbReference type="GO" id="GO:0005262">
    <property type="term" value="F:calcium channel activity"/>
    <property type="evidence" value="ECO:0007669"/>
    <property type="project" value="TreeGrafter"/>
</dbReference>
<feature type="transmembrane region" description="Helical" evidence="13">
    <location>
        <begin position="1144"/>
        <end position="1165"/>
    </location>
</feature>
<feature type="transmembrane region" description="Helical" evidence="13">
    <location>
        <begin position="1389"/>
        <end position="1415"/>
    </location>
</feature>
<feature type="domain" description="PLAT" evidence="15">
    <location>
        <begin position="1189"/>
        <end position="1306"/>
    </location>
</feature>
<keyword evidence="5" id="KW-0677">Repeat</keyword>
<feature type="transmembrane region" description="Helical" evidence="13">
    <location>
        <begin position="1879"/>
        <end position="1902"/>
    </location>
</feature>
<keyword evidence="4 14" id="KW-0732">Signal</keyword>
<dbReference type="STRING" id="282301.A0A267G7R4"/>
<dbReference type="PANTHER" id="PTHR10877:SF150">
    <property type="entry name" value="REJ DOMAIN-CONTAINING PROTEIN"/>
    <property type="match status" value="1"/>
</dbReference>
<dbReference type="InterPro" id="IPR036392">
    <property type="entry name" value="PLAT/LH2_dom_sf"/>
</dbReference>
<dbReference type="PRINTS" id="PR01705">
    <property type="entry name" value="TSP1REPEAT"/>
</dbReference>
<reference evidence="16 17" key="1">
    <citation type="submission" date="2017-06" db="EMBL/GenBank/DDBJ databases">
        <title>A platform for efficient transgenesis in Macrostomum lignano, a flatworm model organism for stem cell research.</title>
        <authorList>
            <person name="Berezikov E."/>
        </authorList>
    </citation>
    <scope>NUCLEOTIDE SEQUENCE [LARGE SCALE GENOMIC DNA]</scope>
    <source>
        <strain evidence="16">DV1</strain>
        <tissue evidence="16">Whole organism</tissue>
    </source>
</reference>
<accession>A0A267G7R4</accession>
<dbReference type="InterPro" id="IPR051223">
    <property type="entry name" value="Polycystin"/>
</dbReference>
<comment type="caution">
    <text evidence="16">The sequence shown here is derived from an EMBL/GenBank/DDBJ whole genome shotgun (WGS) entry which is preliminary data.</text>
</comment>
<sequence>MLRILLLLLPLLLLQQLLGVSGQAQEESYTLVIKTGKTGTTNKVFFSLKGQMGDSPQQSINFDGSDKPITSMFTPGKVDVIEGKFRGALGYISTVKVSQDSYNGWEIESIVVFSDTTRVSNNETYIVRQPQDISFNVNCGWSAWSSWMTCQGTCATGGVQMRIRNPNSPPRINSGKACEGSEFEQQPCKLAMDCPVNGNWSDWSPWSACSVSCAQGSRSRSRTCTNPAPANGGLDCVGAASDTGVCTESPCPIDGQWGSWSPFSACNASCGPGVQTRARLCNSPEPKFNGRNCQGDGIELKTCELTPCPIDGAWTSWSDYSACSLTCGRGRQWSQRSCSAPEPQFGGKNCPGNSTRDRACLVTECPVDGLWGSWGAWESCSVTCGSGTAWRRRHCDSPEPQFGGSRCSGAGNESTPCHPEDCPINGGWSPWSEFTACSRSCGGGQRSRTRRCDSPPPHAGGADCVGSGSDVQDCGTDPCPVNGGWAQWSAWGSCSRSCGSGLVQRSRGCTNPVPEFGGDDCAGEAVQSTACDIPVCPVNGGWGAWGQWGDCSLSCGGGNQLRSRQCDSPRPQNGGGACVGTASDGRQCNTDPCPIDGGWSAWSEWSGCSTSCGTGKSTRQRGCSSPVPQFGGRGCSGSGSDIRDCQQGPCPVHGGWSEWTEFSNCSVTCGNGTRSRSRSCSSPAPQYGGRFCLPCTANLTYPESADNASVSLATVVKDYVSVEDNCSYKGNYYEVDGDLIIWDDDVQYANCSMEPCISTLADKANSFVDEFLKGLNNSGTNKSDSESMKAAQEMVNKITNLLADQLKNAEVGKPVMIDAKGVSVGVSKVNSSNMAGSEMKSGDKGGIVLGDAEDTGVEGQDASLKFSALDPKTFFPGADKKDQSAAVVSLNLAQGTEVVKPSNASKVSLTLSLPNQNQETTENLLQPVAMKRGKRMVQKFTFEAANTAIKASLELPSSDSYLMMFRGGVPANFSKQANFTAWVHSNETMKIETDGSLEVRLKFDTALAAARRRRRRETASPEKPLTLSVFIPGGQMAAGSAVFMSLELADNGTAAAASGSNVTTESANMSLTVGVASITPRAWSDLLGGWVDTDAEVAEESSIEKMVFKSNFFGSYSGKMFIAPNTINFATVFNNFAGKLAENFVTLLVLCLIIGIYVVVSVWMWRLDRQEAANLRYEPLEDNEFDNDYTFIISVYTGDESGADTTSNVFINLAGTWGSSGKRQLSDGVRQNFSRGSVCNFAMTTRAPLGELRGLKVWHDNSGKKPGWFLEKILIEDLQTKKNYVFMCDQWLAENKFDSRTMRVLPEVKQDQRFQEMMLRYKAGGVVNKHVITALFRKTGQSNYSRLQRTGVANAMFFLTMVCNAMWYGKGDDLDAEANFSIDLGPISVTWFQLYSGILSMAITYPCIFAAAEIFRRTKKWQRRWSEDDVESKKKEIRLPKGFLVIGWGLLLLGVGLSFFFTFLYSIEWGKEKANGWLKSFFLGILQLVVVTDPICLLIVFVVAKKIFGQKESEENVFELDDLINDDLKQVLDGTEYAPPDPTRMEEIRAERRNNQKMSQTFTDVMSYVVYMFLLVALAYDSRDQVSFRQNQNLKDQFLTAAPTRFNDFKHVFDWLNGSIVPRLYRTTEYNGEPLTGDLKDAIDTCDCIKQGPFRLRQLRVNPRKCPVTWPFKAYPQKSWICSSDFSPQAADQAVYRPLWLPDSNGWVRNASLQMRAKSQIKRMRPDEIVLQAFWYRSADSMMSFPFEGAFTTYPGDGYAATLGLNSAEAMWIINRLRATNWLDEKTRAMFLEGTVYNANTNLFTTIQILLEFPAAGGILTYKNGVRTYRLYNYTGGKGIILMAMQGLFALICLYQIYRETRSLLTLRLKYFDDLWNKIEFVNILLCITIMITYGIRIKITIDSIELMMNNRGMYVAFDNVIEWVEATCVAMALSVFLTIFRVLKFLGFNKHIAILLATVKQCARQLSSFGVAFVLIMAAFLSAGTILFSFTEASFASVLSSCRSLFTTALGIQGYTQIFVNSQGTTASLIFFGGWSCLAVFFLVSVFVSILTDTYSVVVSDGLYSYDEEFVNHMWSKFMGTMASITSKKDELGEALQKSVSAVKRRMVTEDDIEIQLNEDRRQESVGGAEESSGGKKAKDINPGSR</sequence>
<keyword evidence="17" id="KW-1185">Reference proteome</keyword>
<dbReference type="SUPFAM" id="SSF49723">
    <property type="entry name" value="Lipase/lipooxygenase domain (PLAT/LH2 domain)"/>
    <property type="match status" value="2"/>
</dbReference>
<dbReference type="InterPro" id="IPR046791">
    <property type="entry name" value="Polycystin_dom"/>
</dbReference>
<dbReference type="SMART" id="SM00209">
    <property type="entry name" value="TSP1"/>
    <property type="match status" value="10"/>
</dbReference>
<dbReference type="Pfam" id="PF08016">
    <property type="entry name" value="PKD_channel"/>
    <property type="match status" value="1"/>
</dbReference>
<dbReference type="InterPro" id="IPR003915">
    <property type="entry name" value="PKD_2"/>
</dbReference>
<evidence type="ECO:0000259" key="15">
    <source>
        <dbReference type="PROSITE" id="PS50095"/>
    </source>
</evidence>
<evidence type="ECO:0000256" key="6">
    <source>
        <dbReference type="ARBA" id="ARBA00022989"/>
    </source>
</evidence>
<gene>
    <name evidence="16" type="ORF">BOX15_Mlig019064g1</name>
</gene>
<keyword evidence="8" id="KW-1015">Disulfide bond</keyword>
<evidence type="ECO:0000256" key="9">
    <source>
        <dbReference type="ARBA" id="ARBA00023180"/>
    </source>
</evidence>
<dbReference type="PROSITE" id="PS50095">
    <property type="entry name" value="PLAT"/>
    <property type="match status" value="2"/>
</dbReference>
<keyword evidence="3 13" id="KW-0812">Transmembrane</keyword>
<feature type="transmembrane region" description="Helical" evidence="13">
    <location>
        <begin position="1443"/>
        <end position="1465"/>
    </location>
</feature>
<dbReference type="Pfam" id="PF01477">
    <property type="entry name" value="PLAT"/>
    <property type="match status" value="1"/>
</dbReference>
<feature type="transmembrane region" description="Helical" evidence="13">
    <location>
        <begin position="1922"/>
        <end position="1944"/>
    </location>
</feature>
<dbReference type="EMBL" id="NIVC01000496">
    <property type="protein sequence ID" value="PAA82075.1"/>
    <property type="molecule type" value="Genomic_DNA"/>
</dbReference>
<evidence type="ECO:0000256" key="7">
    <source>
        <dbReference type="ARBA" id="ARBA00023136"/>
    </source>
</evidence>
<dbReference type="Gene3D" id="2.20.100.10">
    <property type="entry name" value="Thrombospondin type-1 (TSP1) repeat"/>
    <property type="match status" value="10"/>
</dbReference>
<comment type="similarity">
    <text evidence="2">Belongs to the polycystin family.</text>
</comment>
<feature type="transmembrane region" description="Helical" evidence="13">
    <location>
        <begin position="1351"/>
        <end position="1369"/>
    </location>
</feature>
<comment type="caution">
    <text evidence="11">Lacks conserved residue(s) required for the propagation of feature annotation.</text>
</comment>
<dbReference type="PRINTS" id="PR01433">
    <property type="entry name" value="POLYCYSTIN2"/>
</dbReference>
<feature type="chain" id="PRO_5013125721" description="PLAT domain-containing protein" evidence="14">
    <location>
        <begin position="20"/>
        <end position="2147"/>
    </location>
</feature>
<dbReference type="FunFam" id="2.20.100.10:FF:000002">
    <property type="entry name" value="Unc-5 netrin receptor C"/>
    <property type="match status" value="2"/>
</dbReference>
<dbReference type="GO" id="GO:0005509">
    <property type="term" value="F:calcium ion binding"/>
    <property type="evidence" value="ECO:0007669"/>
    <property type="project" value="InterPro"/>
</dbReference>
<evidence type="ECO:0000256" key="5">
    <source>
        <dbReference type="ARBA" id="ARBA00022737"/>
    </source>
</evidence>
<evidence type="ECO:0000313" key="16">
    <source>
        <dbReference type="EMBL" id="PAA82075.1"/>
    </source>
</evidence>
<dbReference type="Pfam" id="PF00090">
    <property type="entry name" value="TSP_1"/>
    <property type="match status" value="10"/>
</dbReference>
<evidence type="ECO:0000256" key="10">
    <source>
        <dbReference type="PIRSR" id="PIRSR603915-2"/>
    </source>
</evidence>
<evidence type="ECO:0000313" key="17">
    <source>
        <dbReference type="Proteomes" id="UP000215902"/>
    </source>
</evidence>
<dbReference type="InterPro" id="IPR036383">
    <property type="entry name" value="TSP1_rpt_sf"/>
</dbReference>
<evidence type="ECO:0000256" key="2">
    <source>
        <dbReference type="ARBA" id="ARBA00007200"/>
    </source>
</evidence>
<dbReference type="SMART" id="SM00308">
    <property type="entry name" value="LH2"/>
    <property type="match status" value="1"/>
</dbReference>
<dbReference type="GO" id="GO:0050982">
    <property type="term" value="P:detection of mechanical stimulus"/>
    <property type="evidence" value="ECO:0007669"/>
    <property type="project" value="TreeGrafter"/>
</dbReference>
<dbReference type="PROSITE" id="PS50092">
    <property type="entry name" value="TSP1"/>
    <property type="match status" value="10"/>
</dbReference>
<evidence type="ECO:0000256" key="1">
    <source>
        <dbReference type="ARBA" id="ARBA00004141"/>
    </source>
</evidence>
<dbReference type="PANTHER" id="PTHR10877">
    <property type="entry name" value="POLYCYSTIN FAMILY MEMBER"/>
    <property type="match status" value="1"/>
</dbReference>
<dbReference type="Pfam" id="PF20519">
    <property type="entry name" value="Polycystin_dom"/>
    <property type="match status" value="1"/>
</dbReference>
<evidence type="ECO:0000256" key="13">
    <source>
        <dbReference type="SAM" id="Phobius"/>
    </source>
</evidence>
<dbReference type="Proteomes" id="UP000215902">
    <property type="component" value="Unassembled WGS sequence"/>
</dbReference>
<dbReference type="InterPro" id="IPR013122">
    <property type="entry name" value="PKD1_2_channel"/>
</dbReference>
<name>A0A267G7R4_9PLAT</name>
<feature type="transmembrane region" description="Helical" evidence="13">
    <location>
        <begin position="1839"/>
        <end position="1858"/>
    </location>
</feature>
<comment type="subcellular location">
    <subcellularLocation>
        <location evidence="1">Membrane</location>
        <topology evidence="1">Multi-pass membrane protein</topology>
    </subcellularLocation>
</comment>
<keyword evidence="9" id="KW-0325">Glycoprotein</keyword>
<dbReference type="InterPro" id="IPR000884">
    <property type="entry name" value="TSP1_rpt"/>
</dbReference>
<evidence type="ECO:0000256" key="12">
    <source>
        <dbReference type="SAM" id="MobiDB-lite"/>
    </source>
</evidence>
<feature type="transmembrane region" description="Helical" evidence="13">
    <location>
        <begin position="1562"/>
        <end position="1580"/>
    </location>
</feature>
<dbReference type="FunFam" id="2.20.100.10:FF:000001">
    <property type="entry name" value="semaphorin-5A isoform X1"/>
    <property type="match status" value="5"/>
</dbReference>
<evidence type="ECO:0000256" key="4">
    <source>
        <dbReference type="ARBA" id="ARBA00022729"/>
    </source>
</evidence>
<feature type="transmembrane region" description="Helical" evidence="13">
    <location>
        <begin position="1485"/>
        <end position="1504"/>
    </location>
</feature>
<dbReference type="InterPro" id="IPR001024">
    <property type="entry name" value="PLAT/LH2_dom"/>
</dbReference>
<keyword evidence="7 13" id="KW-0472">Membrane</keyword>
<evidence type="ECO:0000256" key="14">
    <source>
        <dbReference type="SAM" id="SignalP"/>
    </source>
</evidence>
<dbReference type="Gene3D" id="2.60.60.20">
    <property type="entry name" value="PLAT/LH2 domain"/>
    <property type="match status" value="2"/>
</dbReference>
<feature type="transmembrane region" description="Helical" evidence="13">
    <location>
        <begin position="1970"/>
        <end position="1991"/>
    </location>
</feature>
<feature type="disulfide bond" evidence="10">
    <location>
        <begin position="1666"/>
        <end position="1682"/>
    </location>
</feature>
<evidence type="ECO:0000256" key="11">
    <source>
        <dbReference type="PROSITE-ProRule" id="PRU00152"/>
    </source>
</evidence>
<dbReference type="OrthoDB" id="10039908at2759"/>
<feature type="region of interest" description="Disordered" evidence="12">
    <location>
        <begin position="2118"/>
        <end position="2147"/>
    </location>
</feature>
<organism evidence="16 17">
    <name type="scientific">Macrostomum lignano</name>
    <dbReference type="NCBI Taxonomy" id="282301"/>
    <lineage>
        <taxon>Eukaryota</taxon>
        <taxon>Metazoa</taxon>
        <taxon>Spiralia</taxon>
        <taxon>Lophotrochozoa</taxon>
        <taxon>Platyhelminthes</taxon>
        <taxon>Rhabditophora</taxon>
        <taxon>Macrostomorpha</taxon>
        <taxon>Macrostomida</taxon>
        <taxon>Macrostomidae</taxon>
        <taxon>Macrostomum</taxon>
    </lineage>
</organism>
<dbReference type="GO" id="GO:0016020">
    <property type="term" value="C:membrane"/>
    <property type="evidence" value="ECO:0007669"/>
    <property type="project" value="UniProtKB-SubCell"/>
</dbReference>
<feature type="signal peptide" evidence="14">
    <location>
        <begin position="1"/>
        <end position="19"/>
    </location>
</feature>
<protein>
    <recommendedName>
        <fullName evidence="15">PLAT domain-containing protein</fullName>
    </recommendedName>
</protein>
<feature type="domain" description="PLAT" evidence="15">
    <location>
        <begin position="27"/>
        <end position="145"/>
    </location>
</feature>
<keyword evidence="6 13" id="KW-1133">Transmembrane helix</keyword>